<dbReference type="InterPro" id="IPR011008">
    <property type="entry name" value="Dimeric_a/b-barrel"/>
</dbReference>
<sequence length="154" mass="16994">MVYLDDIDRLLLGYLGQAARATNAELADKVHMSQSATLRRVRRLENEGIIESYTVVANRRAIGRGTSVFVEITLNGQSDSQLDEFEAAVADCPDVLSCHLIAGGFDYLVHVACDDVTSYESIHRRQLAHLPHVARVQSSFALRTVLDRPATALL</sequence>
<evidence type="ECO:0000256" key="2">
    <source>
        <dbReference type="ARBA" id="ARBA00023125"/>
    </source>
</evidence>
<dbReference type="PRINTS" id="PR00033">
    <property type="entry name" value="HTHASNC"/>
</dbReference>
<protein>
    <recommendedName>
        <fullName evidence="4">HTH asnC-type domain-containing protein</fullName>
    </recommendedName>
</protein>
<organism evidence="5">
    <name type="scientific">marine metagenome</name>
    <dbReference type="NCBI Taxonomy" id="408172"/>
    <lineage>
        <taxon>unclassified sequences</taxon>
        <taxon>metagenomes</taxon>
        <taxon>ecological metagenomes</taxon>
    </lineage>
</organism>
<keyword evidence="2" id="KW-0238">DNA-binding</keyword>
<dbReference type="AlphaFoldDB" id="A0A381P2I1"/>
<dbReference type="InterPro" id="IPR036388">
    <property type="entry name" value="WH-like_DNA-bd_sf"/>
</dbReference>
<gene>
    <name evidence="5" type="ORF">METZ01_LOCUS13924</name>
</gene>
<evidence type="ECO:0000313" key="5">
    <source>
        <dbReference type="EMBL" id="SUZ61070.1"/>
    </source>
</evidence>
<dbReference type="GO" id="GO:0043565">
    <property type="term" value="F:sequence-specific DNA binding"/>
    <property type="evidence" value="ECO:0007669"/>
    <property type="project" value="InterPro"/>
</dbReference>
<keyword evidence="3" id="KW-0804">Transcription</keyword>
<keyword evidence="1" id="KW-0805">Transcription regulation</keyword>
<dbReference type="EMBL" id="UINC01000777">
    <property type="protein sequence ID" value="SUZ61070.1"/>
    <property type="molecule type" value="Genomic_DNA"/>
</dbReference>
<dbReference type="GO" id="GO:0043200">
    <property type="term" value="P:response to amino acid"/>
    <property type="evidence" value="ECO:0007669"/>
    <property type="project" value="TreeGrafter"/>
</dbReference>
<accession>A0A381P2I1</accession>
<evidence type="ECO:0000256" key="1">
    <source>
        <dbReference type="ARBA" id="ARBA00023015"/>
    </source>
</evidence>
<dbReference type="InterPro" id="IPR036390">
    <property type="entry name" value="WH_DNA-bd_sf"/>
</dbReference>
<dbReference type="GO" id="GO:0005829">
    <property type="term" value="C:cytosol"/>
    <property type="evidence" value="ECO:0007669"/>
    <property type="project" value="TreeGrafter"/>
</dbReference>
<dbReference type="InterPro" id="IPR019888">
    <property type="entry name" value="Tscrpt_reg_AsnC-like"/>
</dbReference>
<dbReference type="PANTHER" id="PTHR30154:SF34">
    <property type="entry name" value="TRANSCRIPTIONAL REGULATOR AZLB"/>
    <property type="match status" value="1"/>
</dbReference>
<evidence type="ECO:0000259" key="4">
    <source>
        <dbReference type="PROSITE" id="PS50956"/>
    </source>
</evidence>
<evidence type="ECO:0000256" key="3">
    <source>
        <dbReference type="ARBA" id="ARBA00023163"/>
    </source>
</evidence>
<proteinExistence type="predicted"/>
<dbReference type="PROSITE" id="PS50956">
    <property type="entry name" value="HTH_ASNC_2"/>
    <property type="match status" value="1"/>
</dbReference>
<dbReference type="InterPro" id="IPR019887">
    <property type="entry name" value="Tscrpt_reg_AsnC/Lrp_C"/>
</dbReference>
<feature type="domain" description="HTH asnC-type" evidence="4">
    <location>
        <begin position="4"/>
        <end position="65"/>
    </location>
</feature>
<dbReference type="SUPFAM" id="SSF46785">
    <property type="entry name" value="Winged helix' DNA-binding domain"/>
    <property type="match status" value="1"/>
</dbReference>
<dbReference type="Gene3D" id="3.30.70.920">
    <property type="match status" value="1"/>
</dbReference>
<dbReference type="PANTHER" id="PTHR30154">
    <property type="entry name" value="LEUCINE-RESPONSIVE REGULATORY PROTEIN"/>
    <property type="match status" value="1"/>
</dbReference>
<dbReference type="Pfam" id="PF01037">
    <property type="entry name" value="AsnC_trans_reg"/>
    <property type="match status" value="1"/>
</dbReference>
<dbReference type="SMART" id="SM00344">
    <property type="entry name" value="HTH_ASNC"/>
    <property type="match status" value="1"/>
</dbReference>
<dbReference type="SUPFAM" id="SSF54909">
    <property type="entry name" value="Dimeric alpha+beta barrel"/>
    <property type="match status" value="1"/>
</dbReference>
<dbReference type="Gene3D" id="1.10.10.10">
    <property type="entry name" value="Winged helix-like DNA-binding domain superfamily/Winged helix DNA-binding domain"/>
    <property type="match status" value="1"/>
</dbReference>
<reference evidence="5" key="1">
    <citation type="submission" date="2018-05" db="EMBL/GenBank/DDBJ databases">
        <authorList>
            <person name="Lanie J.A."/>
            <person name="Ng W.-L."/>
            <person name="Kazmierczak K.M."/>
            <person name="Andrzejewski T.M."/>
            <person name="Davidsen T.M."/>
            <person name="Wayne K.J."/>
            <person name="Tettelin H."/>
            <person name="Glass J.I."/>
            <person name="Rusch D."/>
            <person name="Podicherti R."/>
            <person name="Tsui H.-C.T."/>
            <person name="Winkler M.E."/>
        </authorList>
    </citation>
    <scope>NUCLEOTIDE SEQUENCE</scope>
</reference>
<dbReference type="InterPro" id="IPR000485">
    <property type="entry name" value="AsnC-type_HTH_dom"/>
</dbReference>
<name>A0A381P2I1_9ZZZZ</name>
<dbReference type="Pfam" id="PF13412">
    <property type="entry name" value="HTH_24"/>
    <property type="match status" value="1"/>
</dbReference>